<dbReference type="Proteomes" id="UP000046395">
    <property type="component" value="Unassembled WGS sequence"/>
</dbReference>
<accession>A0A5S6QEZ4</accession>
<proteinExistence type="predicted"/>
<evidence type="ECO:0000313" key="1">
    <source>
        <dbReference type="Proteomes" id="UP000046395"/>
    </source>
</evidence>
<dbReference type="AlphaFoldDB" id="A0A5S6QEZ4"/>
<organism evidence="1 2">
    <name type="scientific">Trichuris muris</name>
    <name type="common">Mouse whipworm</name>
    <dbReference type="NCBI Taxonomy" id="70415"/>
    <lineage>
        <taxon>Eukaryota</taxon>
        <taxon>Metazoa</taxon>
        <taxon>Ecdysozoa</taxon>
        <taxon>Nematoda</taxon>
        <taxon>Enoplea</taxon>
        <taxon>Dorylaimia</taxon>
        <taxon>Trichinellida</taxon>
        <taxon>Trichuridae</taxon>
        <taxon>Trichuris</taxon>
    </lineage>
</organism>
<reference evidence="2" key="1">
    <citation type="submission" date="2019-12" db="UniProtKB">
        <authorList>
            <consortium name="WormBaseParasite"/>
        </authorList>
    </citation>
    <scope>IDENTIFICATION</scope>
</reference>
<name>A0A5S6QEZ4_TRIMR</name>
<evidence type="ECO:0000313" key="2">
    <source>
        <dbReference type="WBParaSite" id="TMUE_1000005754.1"/>
    </source>
</evidence>
<sequence length="82" mass="9264">MENDIGALPFERYCVAPLCAAASGQRYDCSRSCVIDESVTQEVIWPNPIGSRGEEMLEQMNCMKMQYPPLPRKLVNARRAQV</sequence>
<protein>
    <submittedName>
        <fullName evidence="2">Uncharacterized protein</fullName>
    </submittedName>
</protein>
<keyword evidence="1" id="KW-1185">Reference proteome</keyword>
<dbReference type="WBParaSite" id="TMUE_1000005754.1">
    <property type="protein sequence ID" value="TMUE_1000005754.1"/>
    <property type="gene ID" value="WBGene00293725"/>
</dbReference>